<protein>
    <submittedName>
        <fullName evidence="1">Uncharacterized protein</fullName>
    </submittedName>
</protein>
<accession>A0ABY5Y327</accession>
<evidence type="ECO:0000313" key="1">
    <source>
        <dbReference type="EMBL" id="UWX06605.1"/>
    </source>
</evidence>
<dbReference type="RefSeq" id="WP_334316215.1">
    <property type="nucleotide sequence ID" value="NZ_CP065938.1"/>
</dbReference>
<reference evidence="1" key="1">
    <citation type="submission" date="2020-12" db="EMBL/GenBank/DDBJ databases">
        <title>Taurinivorans muris gen. nov., sp. nov., fundamental and realized metabolic niche of a ubiquitous sulfidogenic bacterium in the murine intestine.</title>
        <authorList>
            <person name="Ye H."/>
            <person name="Hanson B.T."/>
            <person name="Loy A."/>
        </authorList>
    </citation>
    <scope>NUCLEOTIDE SEQUENCE</scope>
    <source>
        <strain evidence="1">LT0009</strain>
    </source>
</reference>
<keyword evidence="2" id="KW-1185">Reference proteome</keyword>
<dbReference type="Gene3D" id="2.30.30.100">
    <property type="match status" value="1"/>
</dbReference>
<gene>
    <name evidence="1" type="ORF">JBF11_04680</name>
</gene>
<organism evidence="1 2">
    <name type="scientific">Taurinivorans muris</name>
    <dbReference type="NCBI Taxonomy" id="2787751"/>
    <lineage>
        <taxon>Bacteria</taxon>
        <taxon>Pseudomonadati</taxon>
        <taxon>Thermodesulfobacteriota</taxon>
        <taxon>Desulfovibrionia</taxon>
        <taxon>Desulfovibrionales</taxon>
        <taxon>Desulfovibrionaceae</taxon>
        <taxon>Taurinivorans</taxon>
    </lineage>
</organism>
<evidence type="ECO:0000313" key="2">
    <source>
        <dbReference type="Proteomes" id="UP001058120"/>
    </source>
</evidence>
<dbReference type="Proteomes" id="UP001058120">
    <property type="component" value="Chromosome"/>
</dbReference>
<sequence>MAYDIRLVKIVTGELTIGKYDAEAKALTEVAIMQTVPSQQGGVQIMLLPYGYPFEQEFCGKIEEKHFLYVYSKVPQEITDKYLENSSNITLKSGGLDPNPSSGIIL</sequence>
<name>A0ABY5Y327_9BACT</name>
<proteinExistence type="predicted"/>
<dbReference type="EMBL" id="CP065938">
    <property type="protein sequence ID" value="UWX06605.1"/>
    <property type="molecule type" value="Genomic_DNA"/>
</dbReference>